<accession>A0AAV2S6W0</accession>
<feature type="region of interest" description="Disordered" evidence="1">
    <location>
        <begin position="73"/>
        <end position="92"/>
    </location>
</feature>
<protein>
    <submittedName>
        <fullName evidence="3">Uncharacterized protein</fullName>
    </submittedName>
</protein>
<gene>
    <name evidence="3" type="ORF">MNOR_LOCUS32790</name>
</gene>
<evidence type="ECO:0000256" key="1">
    <source>
        <dbReference type="SAM" id="MobiDB-lite"/>
    </source>
</evidence>
<sequence>MDWAVSGPHFKVSRFKMRVFVALLVALCIMLQMLGYSEAAPQPEPVAAPWPNPFPYTWEVMRNFANGAIGTFKASSENKEAPCTDPPMPSTT</sequence>
<evidence type="ECO:0000256" key="2">
    <source>
        <dbReference type="SAM" id="SignalP"/>
    </source>
</evidence>
<feature type="chain" id="PRO_5043371273" evidence="2">
    <location>
        <begin position="40"/>
        <end position="92"/>
    </location>
</feature>
<organism evidence="3 4">
    <name type="scientific">Meganyctiphanes norvegica</name>
    <name type="common">Northern krill</name>
    <name type="synonym">Thysanopoda norvegica</name>
    <dbReference type="NCBI Taxonomy" id="48144"/>
    <lineage>
        <taxon>Eukaryota</taxon>
        <taxon>Metazoa</taxon>
        <taxon>Ecdysozoa</taxon>
        <taxon>Arthropoda</taxon>
        <taxon>Crustacea</taxon>
        <taxon>Multicrustacea</taxon>
        <taxon>Malacostraca</taxon>
        <taxon>Eumalacostraca</taxon>
        <taxon>Eucarida</taxon>
        <taxon>Euphausiacea</taxon>
        <taxon>Euphausiidae</taxon>
        <taxon>Meganyctiphanes</taxon>
    </lineage>
</organism>
<dbReference type="AlphaFoldDB" id="A0AAV2S6W0"/>
<proteinExistence type="predicted"/>
<evidence type="ECO:0000313" key="3">
    <source>
        <dbReference type="EMBL" id="CAL4162086.1"/>
    </source>
</evidence>
<name>A0AAV2S6W0_MEGNR</name>
<feature type="signal peptide" evidence="2">
    <location>
        <begin position="1"/>
        <end position="39"/>
    </location>
</feature>
<dbReference type="EMBL" id="CAXKWB010045364">
    <property type="protein sequence ID" value="CAL4162086.1"/>
    <property type="molecule type" value="Genomic_DNA"/>
</dbReference>
<evidence type="ECO:0000313" key="4">
    <source>
        <dbReference type="Proteomes" id="UP001497623"/>
    </source>
</evidence>
<keyword evidence="4" id="KW-1185">Reference proteome</keyword>
<dbReference type="Proteomes" id="UP001497623">
    <property type="component" value="Unassembled WGS sequence"/>
</dbReference>
<reference evidence="3 4" key="1">
    <citation type="submission" date="2024-05" db="EMBL/GenBank/DDBJ databases">
        <authorList>
            <person name="Wallberg A."/>
        </authorList>
    </citation>
    <scope>NUCLEOTIDE SEQUENCE [LARGE SCALE GENOMIC DNA]</scope>
</reference>
<keyword evidence="2" id="KW-0732">Signal</keyword>
<comment type="caution">
    <text evidence="3">The sequence shown here is derived from an EMBL/GenBank/DDBJ whole genome shotgun (WGS) entry which is preliminary data.</text>
</comment>